<evidence type="ECO:0000256" key="3">
    <source>
        <dbReference type="ARBA" id="ARBA00022801"/>
    </source>
</evidence>
<evidence type="ECO:0000313" key="9">
    <source>
        <dbReference type="Proteomes" id="UP000217154"/>
    </source>
</evidence>
<feature type="active site" description="Charge relay system" evidence="5">
    <location>
        <position position="337"/>
    </location>
</feature>
<dbReference type="Gene3D" id="2.40.128.130">
    <property type="entry name" value="Autotransporter beta-domain"/>
    <property type="match status" value="1"/>
</dbReference>
<evidence type="ECO:0000256" key="1">
    <source>
        <dbReference type="ARBA" id="ARBA00022670"/>
    </source>
</evidence>
<dbReference type="GO" id="GO:0006508">
    <property type="term" value="P:proteolysis"/>
    <property type="evidence" value="ECO:0007669"/>
    <property type="project" value="UniProtKB-KW"/>
</dbReference>
<organism evidence="8 9">
    <name type="scientific">Variovorax boronicumulans</name>
    <dbReference type="NCBI Taxonomy" id="436515"/>
    <lineage>
        <taxon>Bacteria</taxon>
        <taxon>Pseudomonadati</taxon>
        <taxon>Pseudomonadota</taxon>
        <taxon>Betaproteobacteria</taxon>
        <taxon>Burkholderiales</taxon>
        <taxon>Comamonadaceae</taxon>
        <taxon>Variovorax</taxon>
    </lineage>
</organism>
<dbReference type="SUPFAM" id="SSF103515">
    <property type="entry name" value="Autotransporter"/>
    <property type="match status" value="1"/>
</dbReference>
<evidence type="ECO:0000313" key="8">
    <source>
        <dbReference type="EMBL" id="ATA56775.1"/>
    </source>
</evidence>
<dbReference type="SMART" id="SM00869">
    <property type="entry name" value="Autotransporter"/>
    <property type="match status" value="1"/>
</dbReference>
<dbReference type="InterPro" id="IPR005546">
    <property type="entry name" value="Autotransporte_beta"/>
</dbReference>
<comment type="similarity">
    <text evidence="5">Belongs to the peptidase S8 family.</text>
</comment>
<feature type="domain" description="Autotransporter" evidence="7">
    <location>
        <begin position="1000"/>
        <end position="1277"/>
    </location>
</feature>
<dbReference type="GO" id="GO:0019867">
    <property type="term" value="C:outer membrane"/>
    <property type="evidence" value="ECO:0007669"/>
    <property type="project" value="InterPro"/>
</dbReference>
<sequence>MTRSPKFKRRAVARAAVCVLGSMLATAAGAQAYPGDPGMIGNPASWRTKEFLADWGLGAMKTEYAYAAGFTGKGVKLGVIDSGFDVRHARELPLTRFTALVTATSNGAYSQFAADGSVLNSNNVGYGFHGTHVSGTVGASRDGQDIKNNMHGVAFNADVFVGNTNAPDALSSGAGLSPQAHPHATTENFRNLYQGMRDAGVRVINNSWGNPERSNFGTLQAVTADYMQYLRGPSWVDAAIDATKPQADGKEGVIQVFAADNQDQANPAARGALPYFRPDVEGHWLTVTGVSQTRTGYQQNSSLNKCGIAKYWCVATPGTSIMSTVFDGAYAAYSGTSMAAPHATGALGIIMERFPYMTNEQALQVLLTTATKLDGTRQAAPDEVIGWGLVNLENAMKGPGQLLKRTVIDMPGGTADTWRNDISETGLVQRKQEEAAEIARLGALVTGPIALDTFKPLGQEAVALLQALRTAMLSGGDYADALAAAKANPLAANTVVLFESYRQLIGPGHPLWAELPPYLVVPVDDIMTAVEDRARTVNVDWERLTHLRSKTDEDYRGSLVKAGAGRLVLTGTNTYSGDTRIQAGELALGEGGTTGSITSHVAIDAGASFAIDRGDAYDFTYNITGAGDLRTTGGTTGEGVTTLSGANSYSGATWVQGGTLRAGSATGLSNASAFTVAGKAKLDLNGFDATIGSLAGAGDVAVGAGTLTTGGNDRSTQFAGRFSGSGGLVKAGAGSFELTGDSGAFTGRTSVAQGMLSVNGTLGGTMAVLSGGRLQGTGTVGSTTVATGGVVAPGNSIGTLHVAGHARFAPGSTFEAELSGTDAQADRLDVSGHATLDGGTVRVLGGYVLGARYTLLNAEGGVSGTFADFSVAKDYLFLSPKLGYTATQVYTEAMRNNVSFASVAQSGNQRAMGANLDGAVAWSPALAAALQLESVPAARAAFDSLSGEVHASAKTALIEDSRFVREAALERLRASAGTAGASTAPVKINDGAGQSHMAAPTTGETVFWSQALHSTGRARGDGNAARLDRSVDGLLMGGDARVGDNVRLGVTGGYSRSKFDVDARSSSGDATTYHLGLYGGTTLGSWALRAGAAYARHDVDTTRQARVAGLADSLKSNHDASTTQVFGEVGYSLAAGDVALEPFANLAHVTLHTDAFSERGTWAALQARSSSANVGLSTLGLRASTAVRLGNVDATLKGMVGWRRAYGDLTPFTSVALPGATGFSDIAGVAVAKNAAVLQLGMDFAFSPRATFGVSYGGQFGGKARDQSVKANLNVSF</sequence>
<dbReference type="InterPro" id="IPR036852">
    <property type="entry name" value="Peptidase_S8/S53_dom_sf"/>
</dbReference>
<dbReference type="PROSITE" id="PS00137">
    <property type="entry name" value="SUBTILASE_HIS"/>
    <property type="match status" value="1"/>
</dbReference>
<dbReference type="PANTHER" id="PTHR35037:SF3">
    <property type="entry name" value="C-TERMINAL REGION OF AIDA-LIKE PROTEIN"/>
    <property type="match status" value="1"/>
</dbReference>
<dbReference type="Pfam" id="PF00082">
    <property type="entry name" value="Peptidase_S8"/>
    <property type="match status" value="1"/>
</dbReference>
<dbReference type="InterPro" id="IPR022398">
    <property type="entry name" value="Peptidase_S8_His-AS"/>
</dbReference>
<dbReference type="Pfam" id="PF03797">
    <property type="entry name" value="Autotransporter"/>
    <property type="match status" value="1"/>
</dbReference>
<dbReference type="InterPro" id="IPR013425">
    <property type="entry name" value="Autotrns_rpt"/>
</dbReference>
<dbReference type="InterPro" id="IPR023828">
    <property type="entry name" value="Peptidase_S8_Ser-AS"/>
</dbReference>
<dbReference type="KEGG" id="vbo:CKY39_28815"/>
<feature type="chain" id="PRO_5012354617" description="Autotransporter domain-containing protein" evidence="6">
    <location>
        <begin position="28"/>
        <end position="1277"/>
    </location>
</feature>
<keyword evidence="1 5" id="KW-0645">Protease</keyword>
<feature type="active site" description="Charge relay system" evidence="5">
    <location>
        <position position="129"/>
    </location>
</feature>
<evidence type="ECO:0000259" key="7">
    <source>
        <dbReference type="PROSITE" id="PS51208"/>
    </source>
</evidence>
<dbReference type="GO" id="GO:0004252">
    <property type="term" value="F:serine-type endopeptidase activity"/>
    <property type="evidence" value="ECO:0007669"/>
    <property type="project" value="UniProtKB-UniRule"/>
</dbReference>
<dbReference type="InterPro" id="IPR034061">
    <property type="entry name" value="Peptidases_S8_Autotransporter"/>
</dbReference>
<feature type="signal peptide" evidence="6">
    <location>
        <begin position="1"/>
        <end position="27"/>
    </location>
</feature>
<dbReference type="RefSeq" id="WP_095746850.1">
    <property type="nucleotide sequence ID" value="NZ_CP023284.1"/>
</dbReference>
<evidence type="ECO:0000256" key="5">
    <source>
        <dbReference type="PROSITE-ProRule" id="PRU01240"/>
    </source>
</evidence>
<evidence type="ECO:0000256" key="2">
    <source>
        <dbReference type="ARBA" id="ARBA00022729"/>
    </source>
</evidence>
<keyword evidence="3 5" id="KW-0378">Hydrolase</keyword>
<dbReference type="AlphaFoldDB" id="A0A250DQX6"/>
<keyword evidence="2 6" id="KW-0732">Signal</keyword>
<dbReference type="InterPro" id="IPR051551">
    <property type="entry name" value="Autotransporter_adhesion"/>
</dbReference>
<dbReference type="PANTHER" id="PTHR35037">
    <property type="entry name" value="C-TERMINAL REGION OF AIDA-LIKE PROTEIN"/>
    <property type="match status" value="1"/>
</dbReference>
<dbReference type="InterPro" id="IPR006315">
    <property type="entry name" value="OM_autotransptr_brl_dom"/>
</dbReference>
<dbReference type="InterPro" id="IPR011050">
    <property type="entry name" value="Pectin_lyase_fold/virulence"/>
</dbReference>
<dbReference type="SUPFAM" id="SSF51126">
    <property type="entry name" value="Pectin lyase-like"/>
    <property type="match status" value="2"/>
</dbReference>
<dbReference type="InterPro" id="IPR015500">
    <property type="entry name" value="Peptidase_S8_subtilisin-rel"/>
</dbReference>
<dbReference type="NCBIfam" id="TIGR01414">
    <property type="entry name" value="autotrans_barl"/>
    <property type="match status" value="1"/>
</dbReference>
<dbReference type="SUPFAM" id="SSF52743">
    <property type="entry name" value="Subtilisin-like"/>
    <property type="match status" value="1"/>
</dbReference>
<dbReference type="Gene3D" id="3.40.50.200">
    <property type="entry name" value="Peptidase S8/S53 domain"/>
    <property type="match status" value="1"/>
</dbReference>
<dbReference type="EMBL" id="CP023284">
    <property type="protein sequence ID" value="ATA56775.1"/>
    <property type="molecule type" value="Genomic_DNA"/>
</dbReference>
<dbReference type="PROSITE" id="PS51892">
    <property type="entry name" value="SUBTILASE"/>
    <property type="match status" value="1"/>
</dbReference>
<name>A0A250DQX6_9BURK</name>
<feature type="active site" description="Charge relay system" evidence="5">
    <location>
        <position position="81"/>
    </location>
</feature>
<dbReference type="Proteomes" id="UP000217154">
    <property type="component" value="Chromosome"/>
</dbReference>
<evidence type="ECO:0000256" key="4">
    <source>
        <dbReference type="ARBA" id="ARBA00022825"/>
    </source>
</evidence>
<dbReference type="PROSITE" id="PS51208">
    <property type="entry name" value="AUTOTRANSPORTER"/>
    <property type="match status" value="1"/>
</dbReference>
<proteinExistence type="inferred from homology"/>
<keyword evidence="4 5" id="KW-0720">Serine protease</keyword>
<dbReference type="InterPro" id="IPR000209">
    <property type="entry name" value="Peptidase_S8/S53_dom"/>
</dbReference>
<evidence type="ECO:0000256" key="6">
    <source>
        <dbReference type="SAM" id="SignalP"/>
    </source>
</evidence>
<accession>A0A250DQX6</accession>
<dbReference type="InterPro" id="IPR036709">
    <property type="entry name" value="Autotransporte_beta_dom_sf"/>
</dbReference>
<dbReference type="Pfam" id="PF12951">
    <property type="entry name" value="PATR"/>
    <property type="match status" value="3"/>
</dbReference>
<dbReference type="PROSITE" id="PS00138">
    <property type="entry name" value="SUBTILASE_SER"/>
    <property type="match status" value="1"/>
</dbReference>
<dbReference type="PRINTS" id="PR00723">
    <property type="entry name" value="SUBTILISIN"/>
</dbReference>
<dbReference type="NCBIfam" id="TIGR02601">
    <property type="entry name" value="autotrns_rpt"/>
    <property type="match status" value="3"/>
</dbReference>
<protein>
    <recommendedName>
        <fullName evidence="7">Autotransporter domain-containing protein</fullName>
    </recommendedName>
</protein>
<dbReference type="CDD" id="cd04848">
    <property type="entry name" value="Peptidases_S8_Autotransporter_serine_protease_like"/>
    <property type="match status" value="1"/>
</dbReference>
<reference evidence="8 9" key="1">
    <citation type="submission" date="2017-09" db="EMBL/GenBank/DDBJ databases">
        <title>The diverse metabolic capabilities of V. boronicumulans make it an excellent choice for continued studies on novel biodegradation.</title>
        <authorList>
            <person name="Sun S."/>
        </authorList>
    </citation>
    <scope>NUCLEOTIDE SEQUENCE [LARGE SCALE GENOMIC DNA]</scope>
    <source>
        <strain evidence="8 9">J1</strain>
    </source>
</reference>
<gene>
    <name evidence="8" type="ORF">CKY39_28815</name>
</gene>